<reference evidence="1" key="2">
    <citation type="submission" date="2020-11" db="EMBL/GenBank/DDBJ databases">
        <authorList>
            <person name="McCartney M.A."/>
            <person name="Auch B."/>
            <person name="Kono T."/>
            <person name="Mallez S."/>
            <person name="Becker A."/>
            <person name="Gohl D.M."/>
            <person name="Silverstein K.A.T."/>
            <person name="Koren S."/>
            <person name="Bechman K.B."/>
            <person name="Herman A."/>
            <person name="Abrahante J.E."/>
            <person name="Garbe J."/>
        </authorList>
    </citation>
    <scope>NUCLEOTIDE SEQUENCE</scope>
    <source>
        <strain evidence="1">Duluth1</strain>
        <tissue evidence="1">Whole animal</tissue>
    </source>
</reference>
<reference evidence="1" key="1">
    <citation type="journal article" date="2019" name="bioRxiv">
        <title>The Genome of the Zebra Mussel, Dreissena polymorpha: A Resource for Invasive Species Research.</title>
        <authorList>
            <person name="McCartney M.A."/>
            <person name="Auch B."/>
            <person name="Kono T."/>
            <person name="Mallez S."/>
            <person name="Zhang Y."/>
            <person name="Obille A."/>
            <person name="Becker A."/>
            <person name="Abrahante J.E."/>
            <person name="Garbe J."/>
            <person name="Badalamenti J.P."/>
            <person name="Herman A."/>
            <person name="Mangelson H."/>
            <person name="Liachko I."/>
            <person name="Sullivan S."/>
            <person name="Sone E.D."/>
            <person name="Koren S."/>
            <person name="Silverstein K.A.T."/>
            <person name="Beckman K.B."/>
            <person name="Gohl D.M."/>
        </authorList>
    </citation>
    <scope>NUCLEOTIDE SEQUENCE</scope>
    <source>
        <strain evidence="1">Duluth1</strain>
        <tissue evidence="1">Whole animal</tissue>
    </source>
</reference>
<accession>A0A9D4G3B7</accession>
<comment type="caution">
    <text evidence="1">The sequence shown here is derived from an EMBL/GenBank/DDBJ whole genome shotgun (WGS) entry which is preliminary data.</text>
</comment>
<dbReference type="Proteomes" id="UP000828390">
    <property type="component" value="Unassembled WGS sequence"/>
</dbReference>
<proteinExistence type="predicted"/>
<evidence type="ECO:0000313" key="2">
    <source>
        <dbReference type="Proteomes" id="UP000828390"/>
    </source>
</evidence>
<dbReference type="AlphaFoldDB" id="A0A9D4G3B7"/>
<sequence length="53" mass="6016">MGRRHRQARRMEHSKCTLPSDDSVGENIYMFWSSDGSAAADGTWTLLLCLKKT</sequence>
<gene>
    <name evidence="1" type="ORF">DPMN_137761</name>
</gene>
<organism evidence="1 2">
    <name type="scientific">Dreissena polymorpha</name>
    <name type="common">Zebra mussel</name>
    <name type="synonym">Mytilus polymorpha</name>
    <dbReference type="NCBI Taxonomy" id="45954"/>
    <lineage>
        <taxon>Eukaryota</taxon>
        <taxon>Metazoa</taxon>
        <taxon>Spiralia</taxon>
        <taxon>Lophotrochozoa</taxon>
        <taxon>Mollusca</taxon>
        <taxon>Bivalvia</taxon>
        <taxon>Autobranchia</taxon>
        <taxon>Heteroconchia</taxon>
        <taxon>Euheterodonta</taxon>
        <taxon>Imparidentia</taxon>
        <taxon>Neoheterodontei</taxon>
        <taxon>Myida</taxon>
        <taxon>Dreissenoidea</taxon>
        <taxon>Dreissenidae</taxon>
        <taxon>Dreissena</taxon>
    </lineage>
</organism>
<keyword evidence="2" id="KW-1185">Reference proteome</keyword>
<name>A0A9D4G3B7_DREPO</name>
<dbReference type="EMBL" id="JAIWYP010000006">
    <property type="protein sequence ID" value="KAH3809397.1"/>
    <property type="molecule type" value="Genomic_DNA"/>
</dbReference>
<evidence type="ECO:0000313" key="1">
    <source>
        <dbReference type="EMBL" id="KAH3809397.1"/>
    </source>
</evidence>
<protein>
    <submittedName>
        <fullName evidence="1">Uncharacterized protein</fullName>
    </submittedName>
</protein>